<evidence type="ECO:0000256" key="1">
    <source>
        <dbReference type="ARBA" id="ARBA00004651"/>
    </source>
</evidence>
<accession>A0ABD1MLK3</accession>
<dbReference type="PANTHER" id="PTHR30540">
    <property type="entry name" value="OSMOTIC STRESS POTASSIUM TRANSPORTER"/>
    <property type="match status" value="1"/>
</dbReference>
<reference evidence="13 14" key="1">
    <citation type="submission" date="2024-08" db="EMBL/GenBank/DDBJ databases">
        <title>Insights into the chromosomal genome structure of Flemingia macrophylla.</title>
        <authorList>
            <person name="Ding Y."/>
            <person name="Zhao Y."/>
            <person name="Bi W."/>
            <person name="Wu M."/>
            <person name="Zhao G."/>
            <person name="Gong Y."/>
            <person name="Li W."/>
            <person name="Zhang P."/>
        </authorList>
    </citation>
    <scope>NUCLEOTIDE SEQUENCE [LARGE SCALE GENOMIC DNA]</scope>
    <source>
        <strain evidence="13">DYQJB</strain>
        <tissue evidence="13">Leaf</tissue>
    </source>
</reference>
<dbReference type="Pfam" id="PF02705">
    <property type="entry name" value="K_trans"/>
    <property type="match status" value="2"/>
</dbReference>
<keyword evidence="8" id="KW-0406">Ion transport</keyword>
<proteinExistence type="inferred from homology"/>
<evidence type="ECO:0008006" key="15">
    <source>
        <dbReference type="Google" id="ProtNLM"/>
    </source>
</evidence>
<feature type="transmembrane region" description="Helical" evidence="10">
    <location>
        <begin position="219"/>
        <end position="241"/>
    </location>
</feature>
<dbReference type="PANTHER" id="PTHR30540:SF94">
    <property type="entry name" value="POTASSIUM TRANSPORTER 5"/>
    <property type="match status" value="1"/>
</dbReference>
<organism evidence="13 14">
    <name type="scientific">Flemingia macrophylla</name>
    <dbReference type="NCBI Taxonomy" id="520843"/>
    <lineage>
        <taxon>Eukaryota</taxon>
        <taxon>Viridiplantae</taxon>
        <taxon>Streptophyta</taxon>
        <taxon>Embryophyta</taxon>
        <taxon>Tracheophyta</taxon>
        <taxon>Spermatophyta</taxon>
        <taxon>Magnoliopsida</taxon>
        <taxon>eudicotyledons</taxon>
        <taxon>Gunneridae</taxon>
        <taxon>Pentapetalae</taxon>
        <taxon>rosids</taxon>
        <taxon>fabids</taxon>
        <taxon>Fabales</taxon>
        <taxon>Fabaceae</taxon>
        <taxon>Papilionoideae</taxon>
        <taxon>50 kb inversion clade</taxon>
        <taxon>NPAAA clade</taxon>
        <taxon>indigoferoid/millettioid clade</taxon>
        <taxon>Phaseoleae</taxon>
        <taxon>Flemingia</taxon>
    </lineage>
</organism>
<keyword evidence="6" id="KW-0630">Potassium</keyword>
<evidence type="ECO:0000256" key="6">
    <source>
        <dbReference type="ARBA" id="ARBA00022958"/>
    </source>
</evidence>
<keyword evidence="3" id="KW-0813">Transport</keyword>
<feature type="transmembrane region" description="Helical" evidence="10">
    <location>
        <begin position="316"/>
        <end position="334"/>
    </location>
</feature>
<keyword evidence="4" id="KW-0633">Potassium transport</keyword>
<evidence type="ECO:0000256" key="4">
    <source>
        <dbReference type="ARBA" id="ARBA00022538"/>
    </source>
</evidence>
<dbReference type="InterPro" id="IPR003855">
    <property type="entry name" value="K+_transporter"/>
</dbReference>
<feature type="domain" description="K+ potassium transporter integral membrane" evidence="11">
    <location>
        <begin position="29"/>
        <end position="235"/>
    </location>
</feature>
<evidence type="ECO:0000313" key="13">
    <source>
        <dbReference type="EMBL" id="KAL2336393.1"/>
    </source>
</evidence>
<keyword evidence="7 10" id="KW-1133">Transmembrane helix</keyword>
<evidence type="ECO:0000256" key="2">
    <source>
        <dbReference type="ARBA" id="ARBA00008440"/>
    </source>
</evidence>
<evidence type="ECO:0000256" key="5">
    <source>
        <dbReference type="ARBA" id="ARBA00022692"/>
    </source>
</evidence>
<feature type="transmembrane region" description="Helical" evidence="10">
    <location>
        <begin position="63"/>
        <end position="84"/>
    </location>
</feature>
<feature type="transmembrane region" description="Helical" evidence="10">
    <location>
        <begin position="253"/>
        <end position="273"/>
    </location>
</feature>
<evidence type="ECO:0000256" key="8">
    <source>
        <dbReference type="ARBA" id="ARBA00023065"/>
    </source>
</evidence>
<gene>
    <name evidence="13" type="ORF">Fmac_010839</name>
</gene>
<name>A0ABD1MLK3_9FABA</name>
<feature type="transmembrane region" description="Helical" evidence="10">
    <location>
        <begin position="188"/>
        <end position="207"/>
    </location>
</feature>
<keyword evidence="5 10" id="KW-0812">Transmembrane</keyword>
<comment type="caution">
    <text evidence="13">The sequence shown here is derived from an EMBL/GenBank/DDBJ whole genome shotgun (WGS) entry which is preliminary data.</text>
</comment>
<dbReference type="GO" id="GO:0006813">
    <property type="term" value="P:potassium ion transport"/>
    <property type="evidence" value="ECO:0007669"/>
    <property type="project" value="UniProtKB-KW"/>
</dbReference>
<evidence type="ECO:0000256" key="3">
    <source>
        <dbReference type="ARBA" id="ARBA00022448"/>
    </source>
</evidence>
<evidence type="ECO:0000259" key="11">
    <source>
        <dbReference type="Pfam" id="PF02705"/>
    </source>
</evidence>
<dbReference type="InterPro" id="IPR053952">
    <property type="entry name" value="K_trans_C"/>
</dbReference>
<protein>
    <recommendedName>
        <fullName evidence="15">Potassium transporter</fullName>
    </recommendedName>
</protein>
<dbReference type="GO" id="GO:0005886">
    <property type="term" value="C:plasma membrane"/>
    <property type="evidence" value="ECO:0007669"/>
    <property type="project" value="UniProtKB-SubCell"/>
</dbReference>
<evidence type="ECO:0000256" key="9">
    <source>
        <dbReference type="ARBA" id="ARBA00023136"/>
    </source>
</evidence>
<comment type="subcellular location">
    <subcellularLocation>
        <location evidence="1">Cell membrane</location>
        <topology evidence="1">Multi-pass membrane protein</topology>
    </subcellularLocation>
</comment>
<feature type="domain" description="K+ potassium transporter C-terminal" evidence="12">
    <location>
        <begin position="396"/>
        <end position="609"/>
    </location>
</feature>
<evidence type="ECO:0000256" key="7">
    <source>
        <dbReference type="ARBA" id="ARBA00022989"/>
    </source>
</evidence>
<feature type="transmembrane region" description="Helical" evidence="10">
    <location>
        <begin position="285"/>
        <end position="310"/>
    </location>
</feature>
<feature type="transmembrane region" description="Helical" evidence="10">
    <location>
        <begin position="149"/>
        <end position="168"/>
    </location>
</feature>
<dbReference type="Pfam" id="PF22776">
    <property type="entry name" value="K_trans_C"/>
    <property type="match status" value="1"/>
</dbReference>
<feature type="transmembrane region" description="Helical" evidence="10">
    <location>
        <begin position="346"/>
        <end position="365"/>
    </location>
</feature>
<evidence type="ECO:0000259" key="12">
    <source>
        <dbReference type="Pfam" id="PF22776"/>
    </source>
</evidence>
<comment type="similarity">
    <text evidence="2">Belongs to the HAK/KUP transporter (TC 2.A.72.3) family.</text>
</comment>
<dbReference type="InterPro" id="IPR053951">
    <property type="entry name" value="K_trans_N"/>
</dbReference>
<dbReference type="AlphaFoldDB" id="A0ABD1MLK3"/>
<feature type="domain" description="K+ potassium transporter integral membrane" evidence="11">
    <location>
        <begin position="291"/>
        <end position="381"/>
    </location>
</feature>
<evidence type="ECO:0000256" key="10">
    <source>
        <dbReference type="SAM" id="Phobius"/>
    </source>
</evidence>
<keyword evidence="9 10" id="KW-0472">Membrane</keyword>
<keyword evidence="14" id="KW-1185">Reference proteome</keyword>
<sequence>MEGDSLDLEAGAATSTHCSKVGWKITIALAFQSIGIVYGDIGTSPLYVFSGVFTEKIHHNDDILGVLSLIIYTIIIIPFLKYVVVVLHANDHGNGGAFALYSLICRHTKVNLIPNDQREDKELSNYILETPSNKLSRAQKLKQKLENSYFARVMLILVTMMGTSMVIGDGIFTPAVSVLSAVSGISTSLGQEAVMGISVAILVALFSVQRFGTDRVGSLFAPILLVWFSLIAGIGSEAMFADLGHFSVRAIQISFTSVVFPAILIAYFGQAAYLRKFPEKVSNTFYACIPGIAVVGDMLITTILVSLIMLTVWKKSVWVVALFLPVGLVELLYLSSQMTKFTKGGFVPILLAFFLTICMGIWHYVEKERCMFELKNKVSTEYVNKLVDNPKINRIPGIGLLYSELAQGIPPIFSHFIANIPSIHSVLVFVSIKTIPIANVALQDRFLFQQVMPREHRIFRCIMRQGYRDVLEDHVAFESQLVHQLKEFIRLESFMLEAEGTGEQALTVENETDMAITINATGEDAIVEYRAPSDSTQEPEVTREIEFIEEQREHGVIYMLGEAEVVASPRASIFNKVVVNYAYNFLRKNFLEGDRSMPIPPNRLLKVGMIQFDSPPFTCLVSLASPSLASASTSASSSTSTSPFTLPHLAVHPSPFFALHPLPLLPSSLTFTSYISKEE</sequence>
<dbReference type="EMBL" id="JBGMDY010000004">
    <property type="protein sequence ID" value="KAL2336393.1"/>
    <property type="molecule type" value="Genomic_DNA"/>
</dbReference>
<evidence type="ECO:0000313" key="14">
    <source>
        <dbReference type="Proteomes" id="UP001603857"/>
    </source>
</evidence>
<dbReference type="Proteomes" id="UP001603857">
    <property type="component" value="Unassembled WGS sequence"/>
</dbReference>